<dbReference type="OrthoDB" id="3062869at2759"/>
<gene>
    <name evidence="1" type="ORF">FWILDA_LOCUS7705</name>
</gene>
<name>A0A9W4SNH6_9GLOM</name>
<evidence type="ECO:0000313" key="1">
    <source>
        <dbReference type="EMBL" id="CAI2176682.1"/>
    </source>
</evidence>
<proteinExistence type="predicted"/>
<organism evidence="1 2">
    <name type="scientific">Funneliformis geosporum</name>
    <dbReference type="NCBI Taxonomy" id="1117311"/>
    <lineage>
        <taxon>Eukaryota</taxon>
        <taxon>Fungi</taxon>
        <taxon>Fungi incertae sedis</taxon>
        <taxon>Mucoromycota</taxon>
        <taxon>Glomeromycotina</taxon>
        <taxon>Glomeromycetes</taxon>
        <taxon>Glomerales</taxon>
        <taxon>Glomeraceae</taxon>
        <taxon>Funneliformis</taxon>
    </lineage>
</organism>
<dbReference type="Proteomes" id="UP001153678">
    <property type="component" value="Unassembled WGS sequence"/>
</dbReference>
<keyword evidence="2" id="KW-1185">Reference proteome</keyword>
<evidence type="ECO:0000313" key="2">
    <source>
        <dbReference type="Proteomes" id="UP001153678"/>
    </source>
</evidence>
<comment type="caution">
    <text evidence="1">The sequence shown here is derived from an EMBL/GenBank/DDBJ whole genome shotgun (WGS) entry which is preliminary data.</text>
</comment>
<dbReference type="EMBL" id="CAMKVN010001539">
    <property type="protein sequence ID" value="CAI2176682.1"/>
    <property type="molecule type" value="Genomic_DNA"/>
</dbReference>
<accession>A0A9W4SNH6</accession>
<sequence length="51" mass="5800">MITIITVNIKDDRHFFAVNQLTKEYLGITATSVSSEHLFSVISNIIFSKKK</sequence>
<dbReference type="AlphaFoldDB" id="A0A9W4SNH6"/>
<reference evidence="1" key="1">
    <citation type="submission" date="2022-08" db="EMBL/GenBank/DDBJ databases">
        <authorList>
            <person name="Kallberg Y."/>
            <person name="Tangrot J."/>
            <person name="Rosling A."/>
        </authorList>
    </citation>
    <scope>NUCLEOTIDE SEQUENCE</scope>
    <source>
        <strain evidence="1">Wild A</strain>
    </source>
</reference>
<protein>
    <submittedName>
        <fullName evidence="1">9150_t:CDS:1</fullName>
    </submittedName>
</protein>